<feature type="compositionally biased region" description="Basic and acidic residues" evidence="5">
    <location>
        <begin position="99"/>
        <end position="114"/>
    </location>
</feature>
<dbReference type="InterPro" id="IPR013083">
    <property type="entry name" value="Znf_RING/FYVE/PHD"/>
</dbReference>
<dbReference type="InterPro" id="IPR051834">
    <property type="entry name" value="RING_finger_E3_ligase"/>
</dbReference>
<feature type="domain" description="RING-type" evidence="6">
    <location>
        <begin position="45"/>
        <end position="88"/>
    </location>
</feature>
<evidence type="ECO:0000256" key="5">
    <source>
        <dbReference type="SAM" id="MobiDB-lite"/>
    </source>
</evidence>
<accession>A0ABQ7G8L9</accession>
<keyword evidence="2 4" id="KW-0863">Zinc-finger</keyword>
<dbReference type="PROSITE" id="PS50089">
    <property type="entry name" value="ZF_RING_2"/>
    <property type="match status" value="1"/>
</dbReference>
<evidence type="ECO:0000256" key="2">
    <source>
        <dbReference type="ARBA" id="ARBA00022771"/>
    </source>
</evidence>
<evidence type="ECO:0000256" key="4">
    <source>
        <dbReference type="PROSITE-ProRule" id="PRU00175"/>
    </source>
</evidence>
<sequence length="127" mass="14462">MALAARSSEESVREQRPVPPASKEAIARLPLFTWDEAKQQEQSVCSICTEVLQVGDQVQSLPCHKTHLFHPACLHPWLSKSNACPVCREELPTDDLDYEAEKERKAEQEKERRGAQNALGHNEFMYM</sequence>
<dbReference type="Pfam" id="PF13639">
    <property type="entry name" value="zf-RING_2"/>
    <property type="match status" value="1"/>
</dbReference>
<dbReference type="Gene3D" id="3.30.40.10">
    <property type="entry name" value="Zinc/RING finger domain, C3HC4 (zinc finger)"/>
    <property type="match status" value="1"/>
</dbReference>
<dbReference type="PANTHER" id="PTHR45931:SF16">
    <property type="entry name" value="RING_U-BOX SUPERFAMILY PROTEIN"/>
    <property type="match status" value="1"/>
</dbReference>
<keyword evidence="8" id="KW-1185">Reference proteome</keyword>
<evidence type="ECO:0000313" key="7">
    <source>
        <dbReference type="EMBL" id="KAF5830946.1"/>
    </source>
</evidence>
<feature type="region of interest" description="Disordered" evidence="5">
    <location>
        <begin position="98"/>
        <end position="121"/>
    </location>
</feature>
<reference evidence="7" key="1">
    <citation type="submission" date="2017-08" db="EMBL/GenBank/DDBJ databases">
        <authorList>
            <person name="Polle J.E."/>
            <person name="Barry K."/>
            <person name="Cushman J."/>
            <person name="Schmutz J."/>
            <person name="Tran D."/>
            <person name="Hathwaick L.T."/>
            <person name="Yim W.C."/>
            <person name="Jenkins J."/>
            <person name="Mckie-Krisberg Z.M."/>
            <person name="Prochnik S."/>
            <person name="Lindquist E."/>
            <person name="Dockter R.B."/>
            <person name="Adam C."/>
            <person name="Molina H."/>
            <person name="Bunkerborg J."/>
            <person name="Jin E."/>
            <person name="Buchheim M."/>
            <person name="Magnuson J."/>
        </authorList>
    </citation>
    <scope>NUCLEOTIDE SEQUENCE</scope>
    <source>
        <strain evidence="7">CCAP 19/18</strain>
    </source>
</reference>
<name>A0ABQ7G8L9_DUNSA</name>
<keyword evidence="1" id="KW-0479">Metal-binding</keyword>
<dbReference type="EMBL" id="MU069991">
    <property type="protein sequence ID" value="KAF5830946.1"/>
    <property type="molecule type" value="Genomic_DNA"/>
</dbReference>
<proteinExistence type="predicted"/>
<evidence type="ECO:0000256" key="1">
    <source>
        <dbReference type="ARBA" id="ARBA00022723"/>
    </source>
</evidence>
<evidence type="ECO:0000256" key="3">
    <source>
        <dbReference type="ARBA" id="ARBA00022833"/>
    </source>
</evidence>
<organism evidence="7 8">
    <name type="scientific">Dunaliella salina</name>
    <name type="common">Green alga</name>
    <name type="synonym">Protococcus salinus</name>
    <dbReference type="NCBI Taxonomy" id="3046"/>
    <lineage>
        <taxon>Eukaryota</taxon>
        <taxon>Viridiplantae</taxon>
        <taxon>Chlorophyta</taxon>
        <taxon>core chlorophytes</taxon>
        <taxon>Chlorophyceae</taxon>
        <taxon>CS clade</taxon>
        <taxon>Chlamydomonadales</taxon>
        <taxon>Dunaliellaceae</taxon>
        <taxon>Dunaliella</taxon>
    </lineage>
</organism>
<protein>
    <recommendedName>
        <fullName evidence="6">RING-type domain-containing protein</fullName>
    </recommendedName>
</protein>
<comment type="caution">
    <text evidence="7">The sequence shown here is derived from an EMBL/GenBank/DDBJ whole genome shotgun (WGS) entry which is preliminary data.</text>
</comment>
<feature type="region of interest" description="Disordered" evidence="5">
    <location>
        <begin position="1"/>
        <end position="21"/>
    </location>
</feature>
<dbReference type="InterPro" id="IPR001841">
    <property type="entry name" value="Znf_RING"/>
</dbReference>
<dbReference type="Proteomes" id="UP000815325">
    <property type="component" value="Unassembled WGS sequence"/>
</dbReference>
<evidence type="ECO:0000259" key="6">
    <source>
        <dbReference type="PROSITE" id="PS50089"/>
    </source>
</evidence>
<evidence type="ECO:0000313" key="8">
    <source>
        <dbReference type="Proteomes" id="UP000815325"/>
    </source>
</evidence>
<gene>
    <name evidence="7" type="ORF">DUNSADRAFT_13802</name>
</gene>
<dbReference type="PANTHER" id="PTHR45931">
    <property type="entry name" value="SI:CH211-59O9.10"/>
    <property type="match status" value="1"/>
</dbReference>
<feature type="compositionally biased region" description="Basic and acidic residues" evidence="5">
    <location>
        <begin position="7"/>
        <end position="16"/>
    </location>
</feature>
<keyword evidence="3" id="KW-0862">Zinc</keyword>
<dbReference type="SUPFAM" id="SSF57850">
    <property type="entry name" value="RING/U-box"/>
    <property type="match status" value="1"/>
</dbReference>